<proteinExistence type="predicted"/>
<dbReference type="EMBL" id="JBHUFC010000025">
    <property type="protein sequence ID" value="MFD1789780.1"/>
    <property type="molecule type" value="Genomic_DNA"/>
</dbReference>
<evidence type="ECO:0000313" key="2">
    <source>
        <dbReference type="Proteomes" id="UP001597283"/>
    </source>
</evidence>
<keyword evidence="2" id="KW-1185">Reference proteome</keyword>
<organism evidence="1 2">
    <name type="scientific">Sphingomonas floccifaciens</name>
    <dbReference type="NCBI Taxonomy" id="1844115"/>
    <lineage>
        <taxon>Bacteria</taxon>
        <taxon>Pseudomonadati</taxon>
        <taxon>Pseudomonadota</taxon>
        <taxon>Alphaproteobacteria</taxon>
        <taxon>Sphingomonadales</taxon>
        <taxon>Sphingomonadaceae</taxon>
        <taxon>Sphingomonas</taxon>
    </lineage>
</organism>
<name>A0ABW4NI01_9SPHN</name>
<evidence type="ECO:0000313" key="1">
    <source>
        <dbReference type="EMBL" id="MFD1789780.1"/>
    </source>
</evidence>
<reference evidence="2" key="1">
    <citation type="journal article" date="2019" name="Int. J. Syst. Evol. Microbiol.">
        <title>The Global Catalogue of Microorganisms (GCM) 10K type strain sequencing project: providing services to taxonomists for standard genome sequencing and annotation.</title>
        <authorList>
            <consortium name="The Broad Institute Genomics Platform"/>
            <consortium name="The Broad Institute Genome Sequencing Center for Infectious Disease"/>
            <person name="Wu L."/>
            <person name="Ma J."/>
        </authorList>
    </citation>
    <scope>NUCLEOTIDE SEQUENCE [LARGE SCALE GENOMIC DNA]</scope>
    <source>
        <strain evidence="2">Q85</strain>
    </source>
</reference>
<sequence>MALALLAAAPAEARDIARACVTGDPVAAPLLARRLAEGTGVATCDRKVAPIRFVIEGTASGFVIREDRKATQISARDTLGLVQGAGWLLRKADVTPGRAVVAIPRRLAEAPRTDVRMTQIGYRAKNNSLDAWTIPMFERRVEDMALWGASGVQVIAPVSDDAPKSPLFPQPPIPTLRSIGEAAHRLGMRFALYYPMMGEYADAAAIAKETATLDALLGELPRVDDLYVPGGDPGHTAPPRLFPLVGAAADVMRRRNPAATVWLSTQGFDAKGLEAFYAELGKRPAWLTGVFAGPQTRDPVALQRQRVPARYRLLLYPDIAHTMHAQFPIPEWAPEFALTQGREPINPQPGAQSRIWRHFDGLHSGFVTYSEGVADDFNQLLWFRLGWGHDAQDAAADYARMFIGDARAAAIPARLEANWVGDPAANVGIDATLAKVDAVRPGRAADWRLDSFRYRAVYDALVRHRTIAGRAGQPEGAQVAALRQRLDDLAGRLFATARLQLSVAKFGASHVERGANLDRADTQIVDLGPDRSRSAESALYDDLGNPRAEPHLVRGTNGVDDPAMFGAAIDGIADRTMADGWRMAQLTYAEALYDAPLRLRYTGLDRTRRYRIAVTYAGEDYTLPIRLVADGSYEIHPPRKRRSNPETAEFDIPAAATADGTLELAFTRPPGMGGSGRGAQIAETWLIPVKDAR</sequence>
<dbReference type="Proteomes" id="UP001597283">
    <property type="component" value="Unassembled WGS sequence"/>
</dbReference>
<protein>
    <recommendedName>
        <fullName evidence="3">Beta-hexosaminidase bacterial type N-terminal domain-containing protein</fullName>
    </recommendedName>
</protein>
<gene>
    <name evidence="1" type="ORF">ACFSC3_19670</name>
</gene>
<evidence type="ECO:0008006" key="3">
    <source>
        <dbReference type="Google" id="ProtNLM"/>
    </source>
</evidence>
<comment type="caution">
    <text evidence="1">The sequence shown here is derived from an EMBL/GenBank/DDBJ whole genome shotgun (WGS) entry which is preliminary data.</text>
</comment>
<accession>A0ABW4NI01</accession>